<dbReference type="RefSeq" id="WP_039217902.1">
    <property type="nucleotide sequence ID" value="NZ_JWLW01000010.1"/>
</dbReference>
<dbReference type="Proteomes" id="UP000031197">
    <property type="component" value="Unassembled WGS sequence"/>
</dbReference>
<comment type="caution">
    <text evidence="1">The sequence shown here is derived from an EMBL/GenBank/DDBJ whole genome shotgun (WGS) entry which is preliminary data.</text>
</comment>
<accession>A0A0B3YCT0</accession>
<proteinExistence type="predicted"/>
<dbReference type="SUPFAM" id="SSF53850">
    <property type="entry name" value="Periplasmic binding protein-like II"/>
    <property type="match status" value="1"/>
</dbReference>
<name>A0A0B3YCT0_9ALTE</name>
<dbReference type="PANTHER" id="PTHR35841">
    <property type="entry name" value="PHOSPHONATES-BINDING PERIPLASMIC PROTEIN"/>
    <property type="match status" value="1"/>
</dbReference>
<keyword evidence="2" id="KW-1185">Reference proteome</keyword>
<dbReference type="Pfam" id="PF12974">
    <property type="entry name" value="Phosphonate-bd"/>
    <property type="match status" value="1"/>
</dbReference>
<dbReference type="OrthoDB" id="5343002at2"/>
<organism evidence="1 2">
    <name type="scientific">Alteromonas marina</name>
    <dbReference type="NCBI Taxonomy" id="203795"/>
    <lineage>
        <taxon>Bacteria</taxon>
        <taxon>Pseudomonadati</taxon>
        <taxon>Pseudomonadota</taxon>
        <taxon>Gammaproteobacteria</taxon>
        <taxon>Alteromonadales</taxon>
        <taxon>Alteromonadaceae</taxon>
        <taxon>Alteromonas/Salinimonas group</taxon>
        <taxon>Alteromonas</taxon>
    </lineage>
</organism>
<dbReference type="Gene3D" id="3.40.190.10">
    <property type="entry name" value="Periplasmic binding protein-like II"/>
    <property type="match status" value="2"/>
</dbReference>
<protein>
    <submittedName>
        <fullName evidence="1">Phosphate ABC transporter substrate-binding protein</fullName>
    </submittedName>
</protein>
<dbReference type="PANTHER" id="PTHR35841:SF1">
    <property type="entry name" value="PHOSPHONATES-BINDING PERIPLASMIC PROTEIN"/>
    <property type="match status" value="1"/>
</dbReference>
<evidence type="ECO:0000313" key="1">
    <source>
        <dbReference type="EMBL" id="KHT54994.1"/>
    </source>
</evidence>
<dbReference type="EMBL" id="JWLW01000010">
    <property type="protein sequence ID" value="KHT54994.1"/>
    <property type="molecule type" value="Genomic_DNA"/>
</dbReference>
<evidence type="ECO:0000313" key="2">
    <source>
        <dbReference type="Proteomes" id="UP000031197"/>
    </source>
</evidence>
<dbReference type="AlphaFoldDB" id="A0A0B3YCT0"/>
<sequence>MSWPATCILIALWFTLVPLSAEGKALTFGVVPQQSAKKMTEKWQPFIDYVSNYTGLNVEFRTAKDIPTFEANLTAGLYDLAYMNPYHFVVFNDSVGYRALAHQADKKIRGLIVVHKDSPIQTLSDLNGSEIAFPAPAAFAATIITSAHLRKNNIVFIPRYVKSHDSVYLSVQRNFFKAGGGIFRTFNISPEAIKNDLRVLWQSEGYTPHPIATHPKMAEDDRQAILNALIALSNDSSKSSILSDIGLGGFIASRDSDWDDVRNLGIASLSRPHL</sequence>
<gene>
    <name evidence="1" type="ORF">RJ41_05295</name>
</gene>
<reference evidence="1 2" key="1">
    <citation type="submission" date="2014-12" db="EMBL/GenBank/DDBJ databases">
        <title>Genome sequencing of Alteromonas marina AD001.</title>
        <authorList>
            <person name="Adrian T.G.S."/>
            <person name="Chan K.G."/>
        </authorList>
    </citation>
    <scope>NUCLEOTIDE SEQUENCE [LARGE SCALE GENOMIC DNA]</scope>
    <source>
        <strain evidence="1 2">AD001</strain>
    </source>
</reference>